<keyword evidence="4" id="KW-0520">NAD</keyword>
<dbReference type="PANTHER" id="PTHR13871">
    <property type="entry name" value="THIOREDOXIN"/>
    <property type="match status" value="1"/>
</dbReference>
<evidence type="ECO:0000256" key="7">
    <source>
        <dbReference type="SAM" id="MobiDB-lite"/>
    </source>
</evidence>
<evidence type="ECO:0000256" key="6">
    <source>
        <dbReference type="ARBA" id="ARBA00047804"/>
    </source>
</evidence>
<comment type="catalytic activity">
    <reaction evidence="5">
        <text>[protein]-dithiol + NAD(+) = [protein]-disulfide + NADH + H(+)</text>
        <dbReference type="Rhea" id="RHEA:18749"/>
        <dbReference type="Rhea" id="RHEA-COMP:10593"/>
        <dbReference type="Rhea" id="RHEA-COMP:10594"/>
        <dbReference type="ChEBI" id="CHEBI:15378"/>
        <dbReference type="ChEBI" id="CHEBI:29950"/>
        <dbReference type="ChEBI" id="CHEBI:50058"/>
        <dbReference type="ChEBI" id="CHEBI:57540"/>
        <dbReference type="ChEBI" id="CHEBI:57945"/>
        <dbReference type="EC" id="1.8.1.8"/>
    </reaction>
</comment>
<dbReference type="EC" id="1.8.1.8" evidence="1"/>
<proteinExistence type="predicted"/>
<feature type="region of interest" description="Disordered" evidence="7">
    <location>
        <begin position="1"/>
        <end position="42"/>
    </location>
</feature>
<dbReference type="Gene3D" id="3.40.30.10">
    <property type="entry name" value="Glutaredoxin"/>
    <property type="match status" value="1"/>
</dbReference>
<dbReference type="PANTHER" id="PTHR13871:SF81">
    <property type="entry name" value="NUCLEOREDOXIN 3-RELATED"/>
    <property type="match status" value="1"/>
</dbReference>
<organism evidence="9 10">
    <name type="scientific">Oryza meyeriana var. granulata</name>
    <dbReference type="NCBI Taxonomy" id="110450"/>
    <lineage>
        <taxon>Eukaryota</taxon>
        <taxon>Viridiplantae</taxon>
        <taxon>Streptophyta</taxon>
        <taxon>Embryophyta</taxon>
        <taxon>Tracheophyta</taxon>
        <taxon>Spermatophyta</taxon>
        <taxon>Magnoliopsida</taxon>
        <taxon>Liliopsida</taxon>
        <taxon>Poales</taxon>
        <taxon>Poaceae</taxon>
        <taxon>BOP clade</taxon>
        <taxon>Oryzoideae</taxon>
        <taxon>Oryzeae</taxon>
        <taxon>Oryzinae</taxon>
        <taxon>Oryza</taxon>
        <taxon>Oryza meyeriana</taxon>
    </lineage>
</organism>
<evidence type="ECO:0000256" key="2">
    <source>
        <dbReference type="ARBA" id="ARBA00022737"/>
    </source>
</evidence>
<evidence type="ECO:0000259" key="8">
    <source>
        <dbReference type="Pfam" id="PF13905"/>
    </source>
</evidence>
<name>A0A6G1F1A2_9ORYZ</name>
<protein>
    <recommendedName>
        <fullName evidence="1">protein-disulfide reductase</fullName>
        <ecNumber evidence="1">1.8.1.8</ecNumber>
    </recommendedName>
</protein>
<dbReference type="SUPFAM" id="SSF52833">
    <property type="entry name" value="Thioredoxin-like"/>
    <property type="match status" value="1"/>
</dbReference>
<reference evidence="9 10" key="1">
    <citation type="submission" date="2019-11" db="EMBL/GenBank/DDBJ databases">
        <title>Whole genome sequence of Oryza granulata.</title>
        <authorList>
            <person name="Li W."/>
        </authorList>
    </citation>
    <scope>NUCLEOTIDE SEQUENCE [LARGE SCALE GENOMIC DNA]</scope>
    <source>
        <strain evidence="10">cv. Menghai</strain>
        <tissue evidence="9">Leaf</tissue>
    </source>
</reference>
<evidence type="ECO:0000313" key="9">
    <source>
        <dbReference type="EMBL" id="KAF0930615.1"/>
    </source>
</evidence>
<feature type="compositionally biased region" description="Basic and acidic residues" evidence="7">
    <location>
        <begin position="17"/>
        <end position="27"/>
    </location>
</feature>
<sequence length="125" mass="13964">MASSSSHPPENPLEWITEAHDRPRGRSEAGQGVDTYPFGAKRRGELEGMDDARRQGGNLQELLGCNERDYVISADGIKIPISDLNGKTIGLYFGAHWCPPCRAFTKQLREAYNELKTLRPGNFQM</sequence>
<dbReference type="Pfam" id="PF13905">
    <property type="entry name" value="Thioredoxin_8"/>
    <property type="match status" value="1"/>
</dbReference>
<gene>
    <name evidence="9" type="ORF">E2562_033812</name>
</gene>
<keyword evidence="3" id="KW-0560">Oxidoreductase</keyword>
<dbReference type="OrthoDB" id="409136at2759"/>
<evidence type="ECO:0000256" key="4">
    <source>
        <dbReference type="ARBA" id="ARBA00023027"/>
    </source>
</evidence>
<comment type="catalytic activity">
    <reaction evidence="6">
        <text>[protein]-dithiol + NADP(+) = [protein]-disulfide + NADPH + H(+)</text>
        <dbReference type="Rhea" id="RHEA:18753"/>
        <dbReference type="Rhea" id="RHEA-COMP:10593"/>
        <dbReference type="Rhea" id="RHEA-COMP:10594"/>
        <dbReference type="ChEBI" id="CHEBI:15378"/>
        <dbReference type="ChEBI" id="CHEBI:29950"/>
        <dbReference type="ChEBI" id="CHEBI:50058"/>
        <dbReference type="ChEBI" id="CHEBI:57783"/>
        <dbReference type="ChEBI" id="CHEBI:58349"/>
        <dbReference type="EC" id="1.8.1.8"/>
    </reaction>
</comment>
<keyword evidence="2" id="KW-0677">Repeat</keyword>
<evidence type="ECO:0000313" key="10">
    <source>
        <dbReference type="Proteomes" id="UP000479710"/>
    </source>
</evidence>
<evidence type="ECO:0000256" key="3">
    <source>
        <dbReference type="ARBA" id="ARBA00023002"/>
    </source>
</evidence>
<dbReference type="InterPro" id="IPR036249">
    <property type="entry name" value="Thioredoxin-like_sf"/>
</dbReference>
<dbReference type="AlphaFoldDB" id="A0A6G1F1A2"/>
<feature type="domain" description="Thioredoxin-like fold" evidence="8">
    <location>
        <begin position="86"/>
        <end position="117"/>
    </location>
</feature>
<dbReference type="Proteomes" id="UP000479710">
    <property type="component" value="Unassembled WGS sequence"/>
</dbReference>
<comment type="caution">
    <text evidence="9">The sequence shown here is derived from an EMBL/GenBank/DDBJ whole genome shotgun (WGS) entry which is preliminary data.</text>
</comment>
<dbReference type="EMBL" id="SPHZ02000002">
    <property type="protein sequence ID" value="KAF0930615.1"/>
    <property type="molecule type" value="Genomic_DNA"/>
</dbReference>
<dbReference type="InterPro" id="IPR052259">
    <property type="entry name" value="Nucleoredoxin-like"/>
</dbReference>
<evidence type="ECO:0000256" key="1">
    <source>
        <dbReference type="ARBA" id="ARBA00012612"/>
    </source>
</evidence>
<keyword evidence="10" id="KW-1185">Reference proteome</keyword>
<dbReference type="InterPro" id="IPR012336">
    <property type="entry name" value="Thioredoxin-like_fold"/>
</dbReference>
<evidence type="ECO:0000256" key="5">
    <source>
        <dbReference type="ARBA" id="ARBA00047388"/>
    </source>
</evidence>
<dbReference type="GO" id="GO:0047134">
    <property type="term" value="F:protein-disulfide reductase [NAD(P)H] activity"/>
    <property type="evidence" value="ECO:0007669"/>
    <property type="project" value="UniProtKB-EC"/>
</dbReference>
<accession>A0A6G1F1A2</accession>